<evidence type="ECO:0000313" key="3">
    <source>
        <dbReference type="Proteomes" id="UP000198741"/>
    </source>
</evidence>
<keyword evidence="3" id="KW-1185">Reference proteome</keyword>
<dbReference type="PANTHER" id="PTHR43463:SF1">
    <property type="entry name" value="NICOTINATE-NUCLEOTIDE--DIMETHYLBENZIMIDAZOLE PHOSPHORIBOSYLTRANSFERASE"/>
    <property type="match status" value="1"/>
</dbReference>
<proteinExistence type="predicted"/>
<dbReference type="STRING" id="1090615.SAMN04515671_0236"/>
<dbReference type="PANTHER" id="PTHR43463">
    <property type="entry name" value="NICOTINATE-NUCLEOTIDE--DIMETHYLBENZIMIDAZOLE PHOSPHORIBOSYLTRANSFERASE"/>
    <property type="match status" value="1"/>
</dbReference>
<dbReference type="Gene3D" id="3.40.50.10210">
    <property type="match status" value="1"/>
</dbReference>
<dbReference type="Pfam" id="PF02277">
    <property type="entry name" value="DBI_PRT"/>
    <property type="match status" value="1"/>
</dbReference>
<gene>
    <name evidence="2" type="ORF">SAMN04515671_0236</name>
</gene>
<evidence type="ECO:0000313" key="2">
    <source>
        <dbReference type="EMBL" id="SDO23270.1"/>
    </source>
</evidence>
<evidence type="ECO:0000256" key="1">
    <source>
        <dbReference type="SAM" id="MobiDB-lite"/>
    </source>
</evidence>
<dbReference type="GO" id="GO:0008939">
    <property type="term" value="F:nicotinate-nucleotide-dimethylbenzimidazole phosphoribosyltransferase activity"/>
    <property type="evidence" value="ECO:0007669"/>
    <property type="project" value="InterPro"/>
</dbReference>
<accession>A0A1H0HWI1</accession>
<protein>
    <submittedName>
        <fullName evidence="2">Nicotinate-nucleotide-dimethylbenzimidazole phosphoribosyltransferase</fullName>
    </submittedName>
</protein>
<dbReference type="InterPro" id="IPR036087">
    <property type="entry name" value="Nict_dMeBzImd_PRibTrfase_sf"/>
</dbReference>
<keyword evidence="2" id="KW-0808">Transferase</keyword>
<name>A0A1H0HWI1_9ACTN</name>
<dbReference type="SUPFAM" id="SSF52733">
    <property type="entry name" value="Nicotinate mononucleotide:5,6-dimethylbenzimidazole phosphoribosyltransferase (CobT)"/>
    <property type="match status" value="1"/>
</dbReference>
<feature type="region of interest" description="Disordered" evidence="1">
    <location>
        <begin position="1"/>
        <end position="21"/>
    </location>
</feature>
<dbReference type="EMBL" id="LT629710">
    <property type="protein sequence ID" value="SDO23270.1"/>
    <property type="molecule type" value="Genomic_DNA"/>
</dbReference>
<sequence>MTVEFGSVTPPHRGETMEPHPLLGTFGPLVRLLKACTLPDRRVLERPRLVVLAGDHGIAARRVSAHPATETARRATDLAAGRGPVAEVAAASGVGVRVVDVAVDADLSDTGVDTTVKVRRSSGPIDVEDALSHEEIDAALEAGRRIADEEIDAGADLLIGSLCGVASSTATAVVVAGLTGVEPIEATSRGSGINDTAWIRKAAAVRDALYRVRLAGTDAHSMLRVAGGADLAALTGFIAQAAVRGVPVLVDDVASSAAALLANRLAPGAEAYIVITSLSSDRTHRRLLDLLGRDPLTAWSLRLGVGAGAVLLVPTIRAVARSEDTGDPDGGGVRTEDAIDVWDPNLF</sequence>
<dbReference type="OrthoDB" id="9781491at2"/>
<reference evidence="2 3" key="1">
    <citation type="submission" date="2016-10" db="EMBL/GenBank/DDBJ databases">
        <authorList>
            <person name="de Groot N.N."/>
        </authorList>
    </citation>
    <scope>NUCLEOTIDE SEQUENCE [LARGE SCALE GENOMIC DNA]</scope>
    <source>
        <strain evidence="3">P4-7,KCTC 19426,CECT 7604</strain>
    </source>
</reference>
<organism evidence="2 3">
    <name type="scientific">Nakamurella panacisegetis</name>
    <dbReference type="NCBI Taxonomy" id="1090615"/>
    <lineage>
        <taxon>Bacteria</taxon>
        <taxon>Bacillati</taxon>
        <taxon>Actinomycetota</taxon>
        <taxon>Actinomycetes</taxon>
        <taxon>Nakamurellales</taxon>
        <taxon>Nakamurellaceae</taxon>
        <taxon>Nakamurella</taxon>
    </lineage>
</organism>
<dbReference type="Proteomes" id="UP000198741">
    <property type="component" value="Chromosome I"/>
</dbReference>
<dbReference type="InterPro" id="IPR003200">
    <property type="entry name" value="Nict_dMeBzImd_PRibTrfase"/>
</dbReference>
<keyword evidence="2" id="KW-0328">Glycosyltransferase</keyword>
<dbReference type="RefSeq" id="WP_090474174.1">
    <property type="nucleotide sequence ID" value="NZ_LT629710.1"/>
</dbReference>
<dbReference type="CDD" id="cd02439">
    <property type="entry name" value="DMB-PRT_CobT"/>
    <property type="match status" value="1"/>
</dbReference>
<dbReference type="AlphaFoldDB" id="A0A1H0HWI1"/>